<gene>
    <name evidence="1" type="ORF">C0039_13625</name>
</gene>
<sequence>MSTVLNDELLPPYQRLIQGHIDVHAGPAELIEDPIGVGAVGGSGTRLVAALLARAGVAMASPINKAGDALEWPPYRKILTQPLLETFSRDTLLANAYQVFESLLATRRQQLGLNGRAGWKVPGTFHWIADLARYFPRMQYVHLMRNGLDMAYSGNQVQANNWSKAVGVELTRDKGGRITPGSVLDYWLTANEVALQSCDRHLAGRAYTLRFEQLCAAPAAELAKLMEFLALDIPTGELDAMAALVAPPASIGRYLQANWREDFSAGQLDRLDRLGYQP</sequence>
<dbReference type="Proteomes" id="UP000235005">
    <property type="component" value="Unassembled WGS sequence"/>
</dbReference>
<dbReference type="RefSeq" id="WP_075999364.1">
    <property type="nucleotide sequence ID" value="NZ_PKUS01000018.1"/>
</dbReference>
<dbReference type="AlphaFoldDB" id="A0A2N5X190"/>
<dbReference type="EMBL" id="PKUS01000018">
    <property type="protein sequence ID" value="PLW68220.1"/>
    <property type="molecule type" value="Genomic_DNA"/>
</dbReference>
<keyword evidence="2" id="KW-1185">Reference proteome</keyword>
<comment type="caution">
    <text evidence="1">The sequence shown here is derived from an EMBL/GenBank/DDBJ whole genome shotgun (WGS) entry which is preliminary data.</text>
</comment>
<dbReference type="SUPFAM" id="SSF52540">
    <property type="entry name" value="P-loop containing nucleoside triphosphate hydrolases"/>
    <property type="match status" value="1"/>
</dbReference>
<dbReference type="OrthoDB" id="547265at2"/>
<keyword evidence="1" id="KW-0808">Transferase</keyword>
<reference evidence="1 2" key="1">
    <citation type="submission" date="2018-01" db="EMBL/GenBank/DDBJ databases">
        <title>The draft genome sequence of Halioglobus lutimaris HF004.</title>
        <authorList>
            <person name="Du Z.-J."/>
            <person name="Shi M.-J."/>
        </authorList>
    </citation>
    <scope>NUCLEOTIDE SEQUENCE [LARGE SCALE GENOMIC DNA]</scope>
    <source>
        <strain evidence="1 2">HF004</strain>
    </source>
</reference>
<name>A0A2N5X190_9GAMM</name>
<accession>A0A2N5X190</accession>
<dbReference type="InterPro" id="IPR027417">
    <property type="entry name" value="P-loop_NTPase"/>
</dbReference>
<dbReference type="Pfam" id="PF13469">
    <property type="entry name" value="Sulfotransfer_3"/>
    <property type="match status" value="1"/>
</dbReference>
<evidence type="ECO:0000313" key="2">
    <source>
        <dbReference type="Proteomes" id="UP000235005"/>
    </source>
</evidence>
<organism evidence="1 2">
    <name type="scientific">Pseudohalioglobus lutimaris</name>
    <dbReference type="NCBI Taxonomy" id="1737061"/>
    <lineage>
        <taxon>Bacteria</taxon>
        <taxon>Pseudomonadati</taxon>
        <taxon>Pseudomonadota</taxon>
        <taxon>Gammaproteobacteria</taxon>
        <taxon>Cellvibrionales</taxon>
        <taxon>Halieaceae</taxon>
        <taxon>Pseudohalioglobus</taxon>
    </lineage>
</organism>
<protein>
    <submittedName>
        <fullName evidence="1">Sulfotransferase</fullName>
    </submittedName>
</protein>
<dbReference type="GO" id="GO:0016740">
    <property type="term" value="F:transferase activity"/>
    <property type="evidence" value="ECO:0007669"/>
    <property type="project" value="UniProtKB-KW"/>
</dbReference>
<evidence type="ECO:0000313" key="1">
    <source>
        <dbReference type="EMBL" id="PLW68220.1"/>
    </source>
</evidence>
<proteinExistence type="predicted"/>
<dbReference type="Gene3D" id="3.40.50.300">
    <property type="entry name" value="P-loop containing nucleotide triphosphate hydrolases"/>
    <property type="match status" value="1"/>
</dbReference>